<keyword evidence="3" id="KW-1185">Reference proteome</keyword>
<dbReference type="SUPFAM" id="SSF51971">
    <property type="entry name" value="Nucleotide-binding domain"/>
    <property type="match status" value="1"/>
</dbReference>
<dbReference type="AlphaFoldDB" id="A0A250XBB0"/>
<evidence type="ECO:0000313" key="3">
    <source>
        <dbReference type="Proteomes" id="UP000232323"/>
    </source>
</evidence>
<dbReference type="PRINTS" id="PR00419">
    <property type="entry name" value="ADXRDTASE"/>
</dbReference>
<dbReference type="Proteomes" id="UP000232323">
    <property type="component" value="Unassembled WGS sequence"/>
</dbReference>
<name>A0A250XBB0_9CHLO</name>
<evidence type="ECO:0000313" key="2">
    <source>
        <dbReference type="EMBL" id="GAX80373.1"/>
    </source>
</evidence>
<dbReference type="STRING" id="1157962.A0A250XBB0"/>
<feature type="domain" description="Amine oxidase" evidence="1">
    <location>
        <begin position="16"/>
        <end position="270"/>
    </location>
</feature>
<dbReference type="OrthoDB" id="38045at2759"/>
<dbReference type="Gene3D" id="3.50.50.60">
    <property type="entry name" value="FAD/NAD(P)-binding domain"/>
    <property type="match status" value="1"/>
</dbReference>
<dbReference type="InterPro" id="IPR036188">
    <property type="entry name" value="FAD/NAD-bd_sf"/>
</dbReference>
<accession>A0A250XBB0</accession>
<proteinExistence type="predicted"/>
<evidence type="ECO:0000259" key="1">
    <source>
        <dbReference type="Pfam" id="PF01593"/>
    </source>
</evidence>
<dbReference type="EMBL" id="BEGY01000051">
    <property type="protein sequence ID" value="GAX80373.1"/>
    <property type="molecule type" value="Genomic_DNA"/>
</dbReference>
<organism evidence="2 3">
    <name type="scientific">Chlamydomonas eustigma</name>
    <dbReference type="NCBI Taxonomy" id="1157962"/>
    <lineage>
        <taxon>Eukaryota</taxon>
        <taxon>Viridiplantae</taxon>
        <taxon>Chlorophyta</taxon>
        <taxon>core chlorophytes</taxon>
        <taxon>Chlorophyceae</taxon>
        <taxon>CS clade</taxon>
        <taxon>Chlamydomonadales</taxon>
        <taxon>Chlamydomonadaceae</taxon>
        <taxon>Chlamydomonas</taxon>
    </lineage>
</organism>
<dbReference type="InterPro" id="IPR002937">
    <property type="entry name" value="Amino_oxidase"/>
</dbReference>
<dbReference type="GO" id="GO:0016491">
    <property type="term" value="F:oxidoreductase activity"/>
    <property type="evidence" value="ECO:0007669"/>
    <property type="project" value="InterPro"/>
</dbReference>
<protein>
    <recommendedName>
        <fullName evidence="1">Amine oxidase domain-containing protein</fullName>
    </recommendedName>
</protein>
<comment type="caution">
    <text evidence="2">The sequence shown here is derived from an EMBL/GenBank/DDBJ whole genome shotgun (WGS) entry which is preliminary data.</text>
</comment>
<dbReference type="PANTHER" id="PTHR43734">
    <property type="entry name" value="PHYTOENE DESATURASE"/>
    <property type="match status" value="1"/>
</dbReference>
<dbReference type="PANTHER" id="PTHR43734:SF4">
    <property type="entry name" value="AMINE OXIDASE DOMAIN-CONTAINING PROTEIN"/>
    <property type="match status" value="1"/>
</dbReference>
<dbReference type="Pfam" id="PF01593">
    <property type="entry name" value="Amino_oxidase"/>
    <property type="match status" value="1"/>
</dbReference>
<gene>
    <name evidence="2" type="ORF">CEUSTIGMA_g7812.t1</name>
</gene>
<sequence>MSTEKVDILILGSGPTGLGAATRLKQHGKHDWLILDQAEEAGGLACTDLTPEGFLFDMGGHVIFSHWDYFDQLLDTALGSGSDAWNTLERVSYVWMDNRYVAYPFQNNISALNKEQQIKCLTGLVEAKVKNSLAQGKPANFDEWIMRVMGPGIADLFMRPYNFKVWAVPTTMMQCNWLGERVATVDVDRAISNVINNKEDAGWGPNAVFRFPTQGGTGAIWKGVAKLLPQEKQRYKETVTNIDKEAKTVTLATGAKIQYNSLLSTLPLDVTLRWLGKSDWADGLQHSSSHIIGIGIRGVSPHGTKCWLYYPEADCPYYRCTVFSNYAKLNCPADGVQLPTLCMGDGSPSASNGAANPGPYWSLMFEVSESQYKPVNQEPVQLGGKAWPAVVKETLLGALATTLMQAGDEVVSIYHRRIEHGYPTPSLGRDEVLAKALPWLQQYNIWSRGRFGSYKYEVANQDHSMMLGVEAADNILFGTKELTLNYPDIVNAKKNSELVWSLNNAA</sequence>
<reference evidence="2 3" key="1">
    <citation type="submission" date="2017-08" db="EMBL/GenBank/DDBJ databases">
        <title>Acidophilic green algal genome provides insights into adaptation to an acidic environment.</title>
        <authorList>
            <person name="Hirooka S."/>
            <person name="Hirose Y."/>
            <person name="Kanesaki Y."/>
            <person name="Higuchi S."/>
            <person name="Fujiwara T."/>
            <person name="Onuma R."/>
            <person name="Era A."/>
            <person name="Ohbayashi R."/>
            <person name="Uzuka A."/>
            <person name="Nozaki H."/>
            <person name="Yoshikawa H."/>
            <person name="Miyagishima S.Y."/>
        </authorList>
    </citation>
    <scope>NUCLEOTIDE SEQUENCE [LARGE SCALE GENOMIC DNA]</scope>
    <source>
        <strain evidence="2 3">NIES-2499</strain>
    </source>
</reference>